<dbReference type="AlphaFoldDB" id="A0A9P0K0T9"/>
<feature type="signal peptide" evidence="17">
    <location>
        <begin position="1"/>
        <end position="20"/>
    </location>
</feature>
<keyword evidence="21" id="KW-1185">Reference proteome</keyword>
<evidence type="ECO:0000256" key="5">
    <source>
        <dbReference type="ARBA" id="ARBA00022729"/>
    </source>
</evidence>
<gene>
    <name evidence="20" type="ORF">ACAOBT_LOCUS6156</name>
</gene>
<sequence>MPDVMSVSSLTISILATIFSASVVPCMEFNNSVLMQKPWKTSGCQQMPRQCMNATQENDCYLCGDDGQCTVRVAVIIPESDEYIVNQKRASVILKEAEEASRSEKILSESITFIYNYYDDGCNQEKTSGSVIRAIQNNSCIHVIFGTMCDYALATLGRSAKYVMAPLITPGGFSHDFTSNKTDYTHEMYSVINSGQADMRSYAEFLHMIFNGYKLKKVVLMYEKQAQMEVAGEDACYLFMRNLMTELQNLNLDYVDGDVGVLGGDYTNFFKTKVGVDYGIILMCASCLNVRKMIIEATKLNMMDRGEYTFFSVELYNCAPMPSRPWYVESDRENNILARKGYEHVYTILPYPETKFDDVSNQTTRGSLYLEGLYDGMLMYIQALTNALEKDQAGNYKRQMIAGCEMVYAMTGKKFKGKRDDILMNCNAQRTGCTYAMLHVNSNGEYEIVALYNTLNKTITYWNVTWPSGDPRDTPKCGYDLSKCPTYDVVKILAMCLISVIIIGLTIVLLILYRQIKLKAEIEAKAWKVHYDEITFVSTRRRASSASVKTEMDGDSIIGGTQLYATVGFYKSIRVAVKELPDVDKIEFSHEQLVELKIMKDLSHDNLVKFYGLCLDSPNNACILAEYCPKGSLQDVLEKEQVPLDWSFDMLLIMDLLKGMLYLHRSPIKSHGALKSTNCLVDSRFVLKIADFGLHFLRVGGLDEHSHAFWERQLWTAPELLRLDHKPPQGTQKGDVYSFGIIMHEIIVREGVFYLDDHMDARVKCEQVKKGPDDNRRVLRPFIPTSKAYDPDDKTEVLQLMKKCWSEDPDLRPDFAAIKNQLNKKYGGCLMDNLLDRMEQYANTLEKKVDERTQAYLEEKRKCEDLLYQLLPKSVAQQLIKGESVSAESFDSVTIYFSDIVGFTALSAESTPLQVVNLLNDLYTTFDKIIEQYDVYKVETIGDAYMVASGLPKRNGYHHAAEIARMALALLEEVKEFHIPHRPNEPLQLRIGIHTGPVVAGVVGLKMPRYCLFGDTVNTASRMESNGLPLKIHVSPATKTVLETFGSFDLEYRGEVEMKGKGKMQTYWLIKENGVERRMEVYKRINELKALYRIPSRIRTRSRGSRDRVVIDLSTSDISDCEESAAIPLLHVTS</sequence>
<evidence type="ECO:0000256" key="7">
    <source>
        <dbReference type="ARBA" id="ARBA00022989"/>
    </source>
</evidence>
<dbReference type="EMBL" id="CAKOFQ010006721">
    <property type="protein sequence ID" value="CAH1965084.1"/>
    <property type="molecule type" value="Genomic_DNA"/>
</dbReference>
<reference evidence="20" key="1">
    <citation type="submission" date="2022-03" db="EMBL/GenBank/DDBJ databases">
        <authorList>
            <person name="Sayadi A."/>
        </authorList>
    </citation>
    <scope>NUCLEOTIDE SEQUENCE</scope>
</reference>
<dbReference type="Gene3D" id="3.30.70.1230">
    <property type="entry name" value="Nucleotide cyclase"/>
    <property type="match status" value="1"/>
</dbReference>
<protein>
    <recommendedName>
        <fullName evidence="3 15">Guanylate cyclase</fullName>
        <ecNumber evidence="3 15">4.6.1.2</ecNumber>
    </recommendedName>
</protein>
<evidence type="ECO:0000256" key="3">
    <source>
        <dbReference type="ARBA" id="ARBA00012202"/>
    </source>
</evidence>
<evidence type="ECO:0000256" key="4">
    <source>
        <dbReference type="ARBA" id="ARBA00022692"/>
    </source>
</evidence>
<name>A0A9P0K0T9_ACAOB</name>
<dbReference type="InterPro" id="IPR001054">
    <property type="entry name" value="A/G_cyclase"/>
</dbReference>
<evidence type="ECO:0000259" key="19">
    <source>
        <dbReference type="PROSITE" id="PS50125"/>
    </source>
</evidence>
<dbReference type="PROSITE" id="PS00452">
    <property type="entry name" value="GUANYLATE_CYCLASE_1"/>
    <property type="match status" value="1"/>
</dbReference>
<evidence type="ECO:0000256" key="6">
    <source>
        <dbReference type="ARBA" id="ARBA00022741"/>
    </source>
</evidence>
<dbReference type="SUPFAM" id="SSF55073">
    <property type="entry name" value="Nucleotide cyclase"/>
    <property type="match status" value="1"/>
</dbReference>
<evidence type="ECO:0000256" key="15">
    <source>
        <dbReference type="RuleBase" id="RU003431"/>
    </source>
</evidence>
<dbReference type="FunFam" id="3.30.70.1230:FF:000004">
    <property type="entry name" value="Guanylate cyclase"/>
    <property type="match status" value="1"/>
</dbReference>
<keyword evidence="12 14" id="KW-0456">Lyase</keyword>
<dbReference type="GO" id="GO:0005525">
    <property type="term" value="F:GTP binding"/>
    <property type="evidence" value="ECO:0007669"/>
    <property type="project" value="UniProtKB-KW"/>
</dbReference>
<dbReference type="GO" id="GO:0004016">
    <property type="term" value="F:adenylate cyclase activity"/>
    <property type="evidence" value="ECO:0007669"/>
    <property type="project" value="TreeGrafter"/>
</dbReference>
<keyword evidence="8" id="KW-0342">GTP-binding</keyword>
<dbReference type="GO" id="GO:0035556">
    <property type="term" value="P:intracellular signal transduction"/>
    <property type="evidence" value="ECO:0007669"/>
    <property type="project" value="InterPro"/>
</dbReference>
<dbReference type="PANTHER" id="PTHR11920">
    <property type="entry name" value="GUANYLYL CYCLASE"/>
    <property type="match status" value="1"/>
</dbReference>
<dbReference type="Proteomes" id="UP001152888">
    <property type="component" value="Unassembled WGS sequence"/>
</dbReference>
<keyword evidence="6" id="KW-0547">Nucleotide-binding</keyword>
<dbReference type="PANTHER" id="PTHR11920:SF494">
    <property type="entry name" value="ATRIAL NATRIURETIC PEPTIDE RECEPTOR 2"/>
    <property type="match status" value="1"/>
</dbReference>
<comment type="subcellular location">
    <subcellularLocation>
        <location evidence="2">Membrane</location>
        <topology evidence="2">Single-pass type I membrane protein</topology>
    </subcellularLocation>
</comment>
<dbReference type="OrthoDB" id="1890790at2759"/>
<proteinExistence type="inferred from homology"/>
<dbReference type="InterPro" id="IPR018297">
    <property type="entry name" value="A/G_cyclase_CS"/>
</dbReference>
<dbReference type="PROSITE" id="PS50011">
    <property type="entry name" value="PROTEIN_KINASE_DOM"/>
    <property type="match status" value="1"/>
</dbReference>
<dbReference type="SUPFAM" id="SSF56112">
    <property type="entry name" value="Protein kinase-like (PK-like)"/>
    <property type="match status" value="1"/>
</dbReference>
<evidence type="ECO:0000256" key="9">
    <source>
        <dbReference type="ARBA" id="ARBA00023136"/>
    </source>
</evidence>
<evidence type="ECO:0000256" key="12">
    <source>
        <dbReference type="ARBA" id="ARBA00023239"/>
    </source>
</evidence>
<evidence type="ECO:0000256" key="11">
    <source>
        <dbReference type="ARBA" id="ARBA00023180"/>
    </source>
</evidence>
<comment type="caution">
    <text evidence="20">The sequence shown here is derived from an EMBL/GenBank/DDBJ whole genome shotgun (WGS) entry which is preliminary data.</text>
</comment>
<comment type="catalytic activity">
    <reaction evidence="1 15">
        <text>GTP = 3',5'-cyclic GMP + diphosphate</text>
        <dbReference type="Rhea" id="RHEA:13665"/>
        <dbReference type="ChEBI" id="CHEBI:33019"/>
        <dbReference type="ChEBI" id="CHEBI:37565"/>
        <dbReference type="ChEBI" id="CHEBI:57746"/>
        <dbReference type="EC" id="4.6.1.2"/>
    </reaction>
</comment>
<evidence type="ECO:0000256" key="2">
    <source>
        <dbReference type="ARBA" id="ARBA00004479"/>
    </source>
</evidence>
<dbReference type="SMART" id="SM00044">
    <property type="entry name" value="CYCc"/>
    <property type="match status" value="1"/>
</dbReference>
<evidence type="ECO:0000256" key="1">
    <source>
        <dbReference type="ARBA" id="ARBA00001436"/>
    </source>
</evidence>
<accession>A0A9P0K0T9</accession>
<keyword evidence="5 17" id="KW-0732">Signal</keyword>
<dbReference type="CDD" id="cd07302">
    <property type="entry name" value="CHD"/>
    <property type="match status" value="1"/>
</dbReference>
<dbReference type="PROSITE" id="PS50125">
    <property type="entry name" value="GUANYLATE_CYCLASE_2"/>
    <property type="match status" value="1"/>
</dbReference>
<evidence type="ECO:0000256" key="16">
    <source>
        <dbReference type="SAM" id="Phobius"/>
    </source>
</evidence>
<evidence type="ECO:0000256" key="17">
    <source>
        <dbReference type="SAM" id="SignalP"/>
    </source>
</evidence>
<evidence type="ECO:0000256" key="10">
    <source>
        <dbReference type="ARBA" id="ARBA00023170"/>
    </source>
</evidence>
<dbReference type="InterPro" id="IPR001828">
    <property type="entry name" value="ANF_lig-bd_rcpt"/>
</dbReference>
<dbReference type="InterPro" id="IPR029787">
    <property type="entry name" value="Nucleotide_cyclase"/>
</dbReference>
<comment type="similarity">
    <text evidence="14">Belongs to the adenylyl cyclase class-4/guanylyl cyclase family.</text>
</comment>
<dbReference type="GO" id="GO:0004672">
    <property type="term" value="F:protein kinase activity"/>
    <property type="evidence" value="ECO:0007669"/>
    <property type="project" value="InterPro"/>
</dbReference>
<evidence type="ECO:0000256" key="14">
    <source>
        <dbReference type="RuleBase" id="RU000405"/>
    </source>
</evidence>
<dbReference type="EC" id="4.6.1.2" evidence="3 15"/>
<keyword evidence="11" id="KW-0325">Glycoprotein</keyword>
<feature type="chain" id="PRO_5040337909" description="Guanylate cyclase" evidence="17">
    <location>
        <begin position="21"/>
        <end position="1134"/>
    </location>
</feature>
<feature type="transmembrane region" description="Helical" evidence="16">
    <location>
        <begin position="492"/>
        <end position="513"/>
    </location>
</feature>
<dbReference type="InterPro" id="IPR011009">
    <property type="entry name" value="Kinase-like_dom_sf"/>
</dbReference>
<keyword evidence="10" id="KW-0675">Receptor</keyword>
<dbReference type="SUPFAM" id="SSF53822">
    <property type="entry name" value="Periplasmic binding protein-like I"/>
    <property type="match status" value="1"/>
</dbReference>
<dbReference type="GO" id="GO:0007168">
    <property type="term" value="P:receptor guanylyl cyclase signaling pathway"/>
    <property type="evidence" value="ECO:0007669"/>
    <property type="project" value="TreeGrafter"/>
</dbReference>
<dbReference type="Pfam" id="PF00211">
    <property type="entry name" value="Guanylate_cyc"/>
    <property type="match status" value="1"/>
</dbReference>
<evidence type="ECO:0000313" key="20">
    <source>
        <dbReference type="EMBL" id="CAH1965084.1"/>
    </source>
</evidence>
<dbReference type="GO" id="GO:0005886">
    <property type="term" value="C:plasma membrane"/>
    <property type="evidence" value="ECO:0007669"/>
    <property type="project" value="TreeGrafter"/>
</dbReference>
<dbReference type="GO" id="GO:0005524">
    <property type="term" value="F:ATP binding"/>
    <property type="evidence" value="ECO:0007669"/>
    <property type="project" value="InterPro"/>
</dbReference>
<evidence type="ECO:0000256" key="8">
    <source>
        <dbReference type="ARBA" id="ARBA00023134"/>
    </source>
</evidence>
<dbReference type="GO" id="GO:0001653">
    <property type="term" value="F:peptide receptor activity"/>
    <property type="evidence" value="ECO:0007669"/>
    <property type="project" value="TreeGrafter"/>
</dbReference>
<organism evidence="20 21">
    <name type="scientific">Acanthoscelides obtectus</name>
    <name type="common">Bean weevil</name>
    <name type="synonym">Bruchus obtectus</name>
    <dbReference type="NCBI Taxonomy" id="200917"/>
    <lineage>
        <taxon>Eukaryota</taxon>
        <taxon>Metazoa</taxon>
        <taxon>Ecdysozoa</taxon>
        <taxon>Arthropoda</taxon>
        <taxon>Hexapoda</taxon>
        <taxon>Insecta</taxon>
        <taxon>Pterygota</taxon>
        <taxon>Neoptera</taxon>
        <taxon>Endopterygota</taxon>
        <taxon>Coleoptera</taxon>
        <taxon>Polyphaga</taxon>
        <taxon>Cucujiformia</taxon>
        <taxon>Chrysomeloidea</taxon>
        <taxon>Chrysomelidae</taxon>
        <taxon>Bruchinae</taxon>
        <taxon>Bruchini</taxon>
        <taxon>Acanthoscelides</taxon>
    </lineage>
</organism>
<keyword evidence="9 16" id="KW-0472">Membrane</keyword>
<dbReference type="InterPro" id="IPR001245">
    <property type="entry name" value="Ser-Thr/Tyr_kinase_cat_dom"/>
</dbReference>
<evidence type="ECO:0000259" key="18">
    <source>
        <dbReference type="PROSITE" id="PS50011"/>
    </source>
</evidence>
<dbReference type="Gene3D" id="1.10.510.10">
    <property type="entry name" value="Transferase(Phosphotransferase) domain 1"/>
    <property type="match status" value="1"/>
</dbReference>
<dbReference type="InterPro" id="IPR000719">
    <property type="entry name" value="Prot_kinase_dom"/>
</dbReference>
<keyword evidence="13 15" id="KW-0141">cGMP biosynthesis</keyword>
<feature type="domain" description="Guanylate cyclase" evidence="19">
    <location>
        <begin position="894"/>
        <end position="1024"/>
    </location>
</feature>
<dbReference type="Pfam" id="PF07714">
    <property type="entry name" value="PK_Tyr_Ser-Thr"/>
    <property type="match status" value="1"/>
</dbReference>
<keyword evidence="7 16" id="KW-1133">Transmembrane helix</keyword>
<dbReference type="Gene3D" id="3.40.50.2300">
    <property type="match status" value="2"/>
</dbReference>
<dbReference type="InterPro" id="IPR050401">
    <property type="entry name" value="Cyclic_nucleotide_synthase"/>
</dbReference>
<feature type="domain" description="Protein kinase" evidence="18">
    <location>
        <begin position="534"/>
        <end position="826"/>
    </location>
</feature>
<dbReference type="InterPro" id="IPR028082">
    <property type="entry name" value="Peripla_BP_I"/>
</dbReference>
<dbReference type="Pfam" id="PF01094">
    <property type="entry name" value="ANF_receptor"/>
    <property type="match status" value="1"/>
</dbReference>
<evidence type="ECO:0000256" key="13">
    <source>
        <dbReference type="ARBA" id="ARBA00023293"/>
    </source>
</evidence>
<evidence type="ECO:0000313" key="21">
    <source>
        <dbReference type="Proteomes" id="UP001152888"/>
    </source>
</evidence>
<keyword evidence="4 16" id="KW-0812">Transmembrane</keyword>
<dbReference type="GO" id="GO:0004383">
    <property type="term" value="F:guanylate cyclase activity"/>
    <property type="evidence" value="ECO:0007669"/>
    <property type="project" value="UniProtKB-EC"/>
</dbReference>